<gene>
    <name evidence="2" type="ORF">C7M84_025155</name>
</gene>
<feature type="region of interest" description="Disordered" evidence="1">
    <location>
        <begin position="228"/>
        <end position="250"/>
    </location>
</feature>
<feature type="compositionally biased region" description="Basic and acidic residues" evidence="1">
    <location>
        <begin position="146"/>
        <end position="155"/>
    </location>
</feature>
<dbReference type="EMBL" id="QCYY01000934">
    <property type="protein sequence ID" value="ROT81684.1"/>
    <property type="molecule type" value="Genomic_DNA"/>
</dbReference>
<dbReference type="OrthoDB" id="6372946at2759"/>
<comment type="caution">
    <text evidence="2">The sequence shown here is derived from an EMBL/GenBank/DDBJ whole genome shotgun (WGS) entry which is preliminary data.</text>
</comment>
<evidence type="ECO:0000256" key="1">
    <source>
        <dbReference type="SAM" id="MobiDB-lite"/>
    </source>
</evidence>
<reference evidence="2 3" key="1">
    <citation type="submission" date="2018-04" db="EMBL/GenBank/DDBJ databases">
        <authorList>
            <person name="Zhang X."/>
            <person name="Yuan J."/>
            <person name="Li F."/>
            <person name="Xiang J."/>
        </authorList>
    </citation>
    <scope>NUCLEOTIDE SEQUENCE [LARGE SCALE GENOMIC DNA]</scope>
    <source>
        <tissue evidence="2">Muscle</tissue>
    </source>
</reference>
<feature type="compositionally biased region" description="Basic and acidic residues" evidence="1">
    <location>
        <begin position="240"/>
        <end position="250"/>
    </location>
</feature>
<name>A0A3R7MND9_PENVA</name>
<feature type="compositionally biased region" description="Acidic residues" evidence="1">
    <location>
        <begin position="115"/>
        <end position="126"/>
    </location>
</feature>
<evidence type="ECO:0000313" key="2">
    <source>
        <dbReference type="EMBL" id="ROT81684.1"/>
    </source>
</evidence>
<protein>
    <submittedName>
        <fullName evidence="2">Uncharacterized protein</fullName>
    </submittedName>
</protein>
<feature type="compositionally biased region" description="Basic and acidic residues" evidence="1">
    <location>
        <begin position="127"/>
        <end position="138"/>
    </location>
</feature>
<dbReference type="Proteomes" id="UP000283509">
    <property type="component" value="Unassembled WGS sequence"/>
</dbReference>
<feature type="region of interest" description="Disordered" evidence="1">
    <location>
        <begin position="37"/>
        <end position="166"/>
    </location>
</feature>
<proteinExistence type="predicted"/>
<sequence>MWVKKEFVEEYDKLKLSLEGQLLEPKEKKMILLKARRKAHKQLRMELLKKAEKKPKKLKDIQKTSKSQISKDTQGKMKQGKKSKSQVEEKGLSEPKPKKAKKNKAESTTDMELSSPEEEKEGEEVVTENRDHTKMPKKEKSKAKKNKAEKNEKSSGKSTAPKDSFMSFKFEESDIMTQYEGVWVKKAAIEELENVKRKNLESIFASRTNGNKSENLTKSEKITFHKSMQKKLKVEHRRLKNELKKQAEKE</sequence>
<keyword evidence="3" id="KW-1185">Reference proteome</keyword>
<evidence type="ECO:0000313" key="3">
    <source>
        <dbReference type="Proteomes" id="UP000283509"/>
    </source>
</evidence>
<feature type="compositionally biased region" description="Basic and acidic residues" evidence="1">
    <location>
        <begin position="85"/>
        <end position="107"/>
    </location>
</feature>
<reference evidence="2 3" key="2">
    <citation type="submission" date="2019-01" db="EMBL/GenBank/DDBJ databases">
        <title>The decoding of complex shrimp genome reveals the adaptation for benthos swimmer, frequently molting mechanism and breeding impact on genome.</title>
        <authorList>
            <person name="Sun Y."/>
            <person name="Gao Y."/>
            <person name="Yu Y."/>
        </authorList>
    </citation>
    <scope>NUCLEOTIDE SEQUENCE [LARGE SCALE GENOMIC DNA]</scope>
    <source>
        <tissue evidence="2">Muscle</tissue>
    </source>
</reference>
<organism evidence="2 3">
    <name type="scientific">Penaeus vannamei</name>
    <name type="common">Whiteleg shrimp</name>
    <name type="synonym">Litopenaeus vannamei</name>
    <dbReference type="NCBI Taxonomy" id="6689"/>
    <lineage>
        <taxon>Eukaryota</taxon>
        <taxon>Metazoa</taxon>
        <taxon>Ecdysozoa</taxon>
        <taxon>Arthropoda</taxon>
        <taxon>Crustacea</taxon>
        <taxon>Multicrustacea</taxon>
        <taxon>Malacostraca</taxon>
        <taxon>Eumalacostraca</taxon>
        <taxon>Eucarida</taxon>
        <taxon>Decapoda</taxon>
        <taxon>Dendrobranchiata</taxon>
        <taxon>Penaeoidea</taxon>
        <taxon>Penaeidae</taxon>
        <taxon>Penaeus</taxon>
    </lineage>
</organism>
<accession>A0A3R7MND9</accession>
<feature type="compositionally biased region" description="Basic residues" evidence="1">
    <location>
        <begin position="228"/>
        <end position="239"/>
    </location>
</feature>
<dbReference type="AlphaFoldDB" id="A0A3R7MND9"/>